<keyword evidence="3" id="KW-0472">Membrane</keyword>
<dbReference type="GO" id="GO:0030833">
    <property type="term" value="P:regulation of actin filament polymerization"/>
    <property type="evidence" value="ECO:0007669"/>
    <property type="project" value="InterPro"/>
</dbReference>
<evidence type="ECO:0000256" key="4">
    <source>
        <dbReference type="ARBA" id="ARBA00023288"/>
    </source>
</evidence>
<evidence type="ECO:0000256" key="2">
    <source>
        <dbReference type="ARBA" id="ARBA00005778"/>
    </source>
</evidence>
<gene>
    <name evidence="6" type="ORF">AYI68_g5518</name>
</gene>
<name>A0A1R0GU12_9FUNG</name>
<evidence type="ECO:0000259" key="5">
    <source>
        <dbReference type="Pfam" id="PF07159"/>
    </source>
</evidence>
<dbReference type="Pfam" id="PF07159">
    <property type="entry name" value="CYRIA-B_Rac1-bd"/>
    <property type="match status" value="1"/>
</dbReference>
<comment type="subcellular location">
    <subcellularLocation>
        <location evidence="1">Membrane</location>
        <topology evidence="1">Lipid-anchor</topology>
    </subcellularLocation>
</comment>
<evidence type="ECO:0000256" key="1">
    <source>
        <dbReference type="ARBA" id="ARBA00004635"/>
    </source>
</evidence>
<dbReference type="InterPro" id="IPR009828">
    <property type="entry name" value="CYRIA/CYRIB_Rac1-bd"/>
</dbReference>
<accession>A0A1R0GU12</accession>
<dbReference type="InterPro" id="IPR039789">
    <property type="entry name" value="CYRI"/>
</dbReference>
<proteinExistence type="inferred from homology"/>
<sequence>MGNLLSAFRGHNSSDFSDEMFNPSNLKSNLLEGQVSLSILYPSIYLKLEAHNSSTLGLPDPKDDDALCKDLSNSIEKGSKLLERISRYKGSSALIKAAITTPNNENETAALKSIIPMILLLKDCYLLSCEIESHIPRVLSVLFQSNGNPDSDNLYSQGSIVALKFAKIMDYSFQFDTLKMGLTDIQNDLSYYRRMSPKLDQYDLPENNDSELSTDITNYMSLFYAYHNPMIKIIVDQTQRTISSYNKPDFLQSLAILSAGVINSVKKGVPNMQLYLYIRILMTTCIIYDWISDHGVFVSSSKIPILEVVTLILQYTNANATGYLVSIQLGCKNFNDPNTPLIVKSAFV</sequence>
<keyword evidence="4" id="KW-0449">Lipoprotein</keyword>
<comment type="similarity">
    <text evidence="2">Belongs to the CYRI family.</text>
</comment>
<comment type="caution">
    <text evidence="6">The sequence shown here is derived from an EMBL/GenBank/DDBJ whole genome shotgun (WGS) entry which is preliminary data.</text>
</comment>
<dbReference type="OrthoDB" id="60973at2759"/>
<evidence type="ECO:0000313" key="7">
    <source>
        <dbReference type="Proteomes" id="UP000187455"/>
    </source>
</evidence>
<dbReference type="GO" id="GO:0031267">
    <property type="term" value="F:small GTPase binding"/>
    <property type="evidence" value="ECO:0007669"/>
    <property type="project" value="InterPro"/>
</dbReference>
<dbReference type="PANTHER" id="PTHR12422">
    <property type="entry name" value="GH09096P"/>
    <property type="match status" value="1"/>
</dbReference>
<dbReference type="EMBL" id="LSSL01003526">
    <property type="protein sequence ID" value="OLY80386.1"/>
    <property type="molecule type" value="Genomic_DNA"/>
</dbReference>
<dbReference type="AlphaFoldDB" id="A0A1R0GU12"/>
<dbReference type="GO" id="GO:0016020">
    <property type="term" value="C:membrane"/>
    <property type="evidence" value="ECO:0007669"/>
    <property type="project" value="UniProtKB-SubCell"/>
</dbReference>
<protein>
    <submittedName>
        <fullName evidence="6">Protein FAM49-like protein</fullName>
    </submittedName>
</protein>
<feature type="domain" description="CYRIA/CYRIB Rac1 binding" evidence="5">
    <location>
        <begin position="66"/>
        <end position="343"/>
    </location>
</feature>
<evidence type="ECO:0000256" key="3">
    <source>
        <dbReference type="ARBA" id="ARBA00023136"/>
    </source>
</evidence>
<keyword evidence="7" id="KW-1185">Reference proteome</keyword>
<organism evidence="6 7">
    <name type="scientific">Smittium mucronatum</name>
    <dbReference type="NCBI Taxonomy" id="133383"/>
    <lineage>
        <taxon>Eukaryota</taxon>
        <taxon>Fungi</taxon>
        <taxon>Fungi incertae sedis</taxon>
        <taxon>Zoopagomycota</taxon>
        <taxon>Kickxellomycotina</taxon>
        <taxon>Harpellomycetes</taxon>
        <taxon>Harpellales</taxon>
        <taxon>Legeriomycetaceae</taxon>
        <taxon>Smittium</taxon>
    </lineage>
</organism>
<dbReference type="Proteomes" id="UP000187455">
    <property type="component" value="Unassembled WGS sequence"/>
</dbReference>
<evidence type="ECO:0000313" key="6">
    <source>
        <dbReference type="EMBL" id="OLY80386.1"/>
    </source>
</evidence>
<reference evidence="6 7" key="1">
    <citation type="journal article" date="2016" name="Mol. Biol. Evol.">
        <title>Genome-Wide Survey of Gut Fungi (Harpellales) Reveals the First Horizontally Transferred Ubiquitin Gene from a Mosquito Host.</title>
        <authorList>
            <person name="Wang Y."/>
            <person name="White M.M."/>
            <person name="Kvist S."/>
            <person name="Moncalvo J.M."/>
        </authorList>
    </citation>
    <scope>NUCLEOTIDE SEQUENCE [LARGE SCALE GENOMIC DNA]</scope>
    <source>
        <strain evidence="6 7">ALG-7-W6</strain>
    </source>
</reference>